<name>A0A2T1HS41_9HYPH</name>
<comment type="caution">
    <text evidence="2">The sequence shown here is derived from an EMBL/GenBank/DDBJ whole genome shotgun (WGS) entry which is preliminary data.</text>
</comment>
<keyword evidence="3" id="KW-1185">Reference proteome</keyword>
<dbReference type="EMBL" id="PVZS01000013">
    <property type="protein sequence ID" value="PSC04471.1"/>
    <property type="molecule type" value="Genomic_DNA"/>
</dbReference>
<protein>
    <recommendedName>
        <fullName evidence="1">Surface antigen domain-containing protein</fullName>
    </recommendedName>
</protein>
<dbReference type="Proteomes" id="UP000239772">
    <property type="component" value="Unassembled WGS sequence"/>
</dbReference>
<evidence type="ECO:0000313" key="2">
    <source>
        <dbReference type="EMBL" id="PSC04471.1"/>
    </source>
</evidence>
<dbReference type="Pfam" id="PF16998">
    <property type="entry name" value="17kDa_Anti_2"/>
    <property type="match status" value="1"/>
</dbReference>
<accession>A0A2T1HS41</accession>
<dbReference type="InterPro" id="IPR032635">
    <property type="entry name" value="Anti_2"/>
</dbReference>
<feature type="domain" description="Surface antigen" evidence="1">
    <location>
        <begin position="45"/>
        <end position="149"/>
    </location>
</feature>
<organism evidence="2 3">
    <name type="scientific">Alsobacter soli</name>
    <dbReference type="NCBI Taxonomy" id="2109933"/>
    <lineage>
        <taxon>Bacteria</taxon>
        <taxon>Pseudomonadati</taxon>
        <taxon>Pseudomonadota</taxon>
        <taxon>Alphaproteobacteria</taxon>
        <taxon>Hyphomicrobiales</taxon>
        <taxon>Alsobacteraceae</taxon>
        <taxon>Alsobacter</taxon>
    </lineage>
</organism>
<evidence type="ECO:0000259" key="1">
    <source>
        <dbReference type="Pfam" id="PF16998"/>
    </source>
</evidence>
<dbReference type="AlphaFoldDB" id="A0A2T1HS41"/>
<reference evidence="3" key="1">
    <citation type="submission" date="2018-03" db="EMBL/GenBank/DDBJ databases">
        <authorList>
            <person name="Sun L."/>
            <person name="Liu H."/>
            <person name="Chen W."/>
            <person name="Huang K."/>
            <person name="Liu W."/>
            <person name="Gao X."/>
        </authorList>
    </citation>
    <scope>NUCLEOTIDE SEQUENCE [LARGE SCALE GENOMIC DNA]</scope>
    <source>
        <strain evidence="3">SH9</strain>
    </source>
</reference>
<evidence type="ECO:0000313" key="3">
    <source>
        <dbReference type="Proteomes" id="UP000239772"/>
    </source>
</evidence>
<proteinExistence type="predicted"/>
<gene>
    <name evidence="2" type="ORF">SLNSH_13300</name>
</gene>
<sequence>MGHLSLPQSSRWSRKWARAGAAAMLSAGLCGCSMVLPGMSVVDPDVTGSLPPPANSPLAPAIDDVDWKVASPALALSLDPLHKGPSASWKNADTGSSGAFAPNGPAYLRNDQVCRSFTATVRVQGRDEKLVGAACRVGAGDWTVQKVKPFAEAI</sequence>